<accession>A0A9W6D0V2</accession>
<feature type="domain" description="ABC3 transporter permease C-terminal" evidence="7">
    <location>
        <begin position="260"/>
        <end position="370"/>
    </location>
</feature>
<evidence type="ECO:0000259" key="7">
    <source>
        <dbReference type="Pfam" id="PF02687"/>
    </source>
</evidence>
<proteinExistence type="predicted"/>
<dbReference type="InterPro" id="IPR051125">
    <property type="entry name" value="ABC-4/HrtB_transporter"/>
</dbReference>
<comment type="subcellular location">
    <subcellularLocation>
        <location evidence="1">Cell membrane</location>
        <topology evidence="1">Multi-pass membrane protein</topology>
    </subcellularLocation>
</comment>
<evidence type="ECO:0000256" key="1">
    <source>
        <dbReference type="ARBA" id="ARBA00004651"/>
    </source>
</evidence>
<dbReference type="Pfam" id="PF12704">
    <property type="entry name" value="MacB_PCD"/>
    <property type="match status" value="1"/>
</dbReference>
<feature type="transmembrane region" description="Helical" evidence="6">
    <location>
        <begin position="348"/>
        <end position="369"/>
    </location>
</feature>
<keyword evidence="10" id="KW-1185">Reference proteome</keyword>
<dbReference type="PANTHER" id="PTHR43738:SF3">
    <property type="entry name" value="ABC TRANSPORTER PERMEASE"/>
    <property type="match status" value="1"/>
</dbReference>
<dbReference type="InterPro" id="IPR025857">
    <property type="entry name" value="MacB_PCD"/>
</dbReference>
<dbReference type="PANTHER" id="PTHR43738">
    <property type="entry name" value="ABC TRANSPORTER, MEMBRANE PROTEIN"/>
    <property type="match status" value="1"/>
</dbReference>
<dbReference type="AlphaFoldDB" id="A0A9W6D0V2"/>
<sequence length="384" mass="43046">MLLKLLFRNSFRHKLRTILTISGICVAILAFGMLRTVISAWYAGVEASSANRLVIRNSISLVFSLPLSYREKIRSVEGVQLVSYGNWFGGVYITEKNFFANFAVEPRGYMALYPEYILSPDQEEAFFRDRKACVVGRKLARRFGWKIGDNIPLKGTIFPGNWEFVLRGIYRGKDATIDENQFFFHWSYLNETLKKTQPRRADQVGFYIVDVANADMAAQTADNIDRMFKNSFAETLTETEKAFQMGFVSLSQAIITAIRLVSLVVIVIILAVMANTMAMSVRERMHEYAVFKTLGFGGGYIGGLILGESLVISCMGGALGILLTFPAAHVFSRAVGDFFPVFNVAEETIYLDILASFLVGILAAIFPMWRAMSVRIAEGIRRIA</sequence>
<feature type="transmembrane region" description="Helical" evidence="6">
    <location>
        <begin position="21"/>
        <end position="43"/>
    </location>
</feature>
<evidence type="ECO:0000313" key="10">
    <source>
        <dbReference type="Proteomes" id="UP001144372"/>
    </source>
</evidence>
<organism evidence="9 10">
    <name type="scientific">Desulforhabdus amnigena</name>
    <dbReference type="NCBI Taxonomy" id="40218"/>
    <lineage>
        <taxon>Bacteria</taxon>
        <taxon>Pseudomonadati</taxon>
        <taxon>Thermodesulfobacteriota</taxon>
        <taxon>Syntrophobacteria</taxon>
        <taxon>Syntrophobacterales</taxon>
        <taxon>Syntrophobacteraceae</taxon>
        <taxon>Desulforhabdus</taxon>
    </lineage>
</organism>
<dbReference type="Proteomes" id="UP001144372">
    <property type="component" value="Unassembled WGS sequence"/>
</dbReference>
<dbReference type="RefSeq" id="WP_281791939.1">
    <property type="nucleotide sequence ID" value="NZ_BSDR01000001.1"/>
</dbReference>
<evidence type="ECO:0000256" key="5">
    <source>
        <dbReference type="ARBA" id="ARBA00023136"/>
    </source>
</evidence>
<evidence type="ECO:0000259" key="8">
    <source>
        <dbReference type="Pfam" id="PF12704"/>
    </source>
</evidence>
<feature type="transmembrane region" description="Helical" evidence="6">
    <location>
        <begin position="257"/>
        <end position="278"/>
    </location>
</feature>
<gene>
    <name evidence="9" type="ORF">DAMNIGENAA_03520</name>
</gene>
<evidence type="ECO:0000313" key="9">
    <source>
        <dbReference type="EMBL" id="GLI32919.1"/>
    </source>
</evidence>
<keyword evidence="3 6" id="KW-0812">Transmembrane</keyword>
<dbReference type="GO" id="GO:0005524">
    <property type="term" value="F:ATP binding"/>
    <property type="evidence" value="ECO:0007669"/>
    <property type="project" value="UniProtKB-KW"/>
</dbReference>
<name>A0A9W6D0V2_9BACT</name>
<keyword evidence="4 6" id="KW-1133">Transmembrane helix</keyword>
<dbReference type="GO" id="GO:0005886">
    <property type="term" value="C:plasma membrane"/>
    <property type="evidence" value="ECO:0007669"/>
    <property type="project" value="UniProtKB-SubCell"/>
</dbReference>
<evidence type="ECO:0000256" key="2">
    <source>
        <dbReference type="ARBA" id="ARBA00022475"/>
    </source>
</evidence>
<evidence type="ECO:0000256" key="6">
    <source>
        <dbReference type="SAM" id="Phobius"/>
    </source>
</evidence>
<reference evidence="9" key="1">
    <citation type="submission" date="2022-12" db="EMBL/GenBank/DDBJ databases">
        <title>Reference genome sequencing for broad-spectrum identification of bacterial and archaeal isolates by mass spectrometry.</title>
        <authorList>
            <person name="Sekiguchi Y."/>
            <person name="Tourlousse D.M."/>
        </authorList>
    </citation>
    <scope>NUCLEOTIDE SEQUENCE</scope>
    <source>
        <strain evidence="9">ASRB1</strain>
    </source>
</reference>
<keyword evidence="9" id="KW-0547">Nucleotide-binding</keyword>
<dbReference type="Pfam" id="PF02687">
    <property type="entry name" value="FtsX"/>
    <property type="match status" value="1"/>
</dbReference>
<keyword evidence="2" id="KW-1003">Cell membrane</keyword>
<evidence type="ECO:0000256" key="3">
    <source>
        <dbReference type="ARBA" id="ARBA00022692"/>
    </source>
</evidence>
<feature type="transmembrane region" description="Helical" evidence="6">
    <location>
        <begin position="299"/>
        <end position="328"/>
    </location>
</feature>
<protein>
    <submittedName>
        <fullName evidence="9">ABC transporter ATP-binding protein</fullName>
    </submittedName>
</protein>
<keyword evidence="9" id="KW-0067">ATP-binding</keyword>
<keyword evidence="5 6" id="KW-0472">Membrane</keyword>
<dbReference type="InterPro" id="IPR003838">
    <property type="entry name" value="ABC3_permease_C"/>
</dbReference>
<dbReference type="EMBL" id="BSDR01000001">
    <property type="protein sequence ID" value="GLI32919.1"/>
    <property type="molecule type" value="Genomic_DNA"/>
</dbReference>
<comment type="caution">
    <text evidence="9">The sequence shown here is derived from an EMBL/GenBank/DDBJ whole genome shotgun (WGS) entry which is preliminary data.</text>
</comment>
<feature type="domain" description="MacB-like periplasmic core" evidence="8">
    <location>
        <begin position="17"/>
        <end position="225"/>
    </location>
</feature>
<evidence type="ECO:0000256" key="4">
    <source>
        <dbReference type="ARBA" id="ARBA00022989"/>
    </source>
</evidence>